<protein>
    <submittedName>
        <fullName evidence="2">Uncharacterized protein</fullName>
    </submittedName>
</protein>
<gene>
    <name evidence="2" type="ORF">KCG48_09135</name>
</gene>
<sequence length="261" mass="28916">MADQEKEKIILGEEKFESSKALDGAKKAEVVENSQNEVVEVDKVLVDAGGGKGKPRFSKMKFTLGALTVLAVFALLADTIRTAVFRAEDSLVFLGKGGFLTPAVGTLLMAAGAVLAVIAFISLFNRRGKLQVGQKWLAVLAGFLLAVVGFSAFFRFTDFREFTIVDRTLLTTRAYTYLDVAQVDASTTLEGEDHRLNYTFTLQNGKRFEIRVGEKNMEAVKTIDTKIKSTAKRSIDNYALQEMARLKMYTEEEALKLFILE</sequence>
<comment type="caution">
    <text evidence="2">The sequence shown here is derived from an EMBL/GenBank/DDBJ whole genome shotgun (WGS) entry which is preliminary data.</text>
</comment>
<keyword evidence="1" id="KW-1133">Transmembrane helix</keyword>
<name>A0A941CRL3_9CLOT</name>
<evidence type="ECO:0000256" key="1">
    <source>
        <dbReference type="SAM" id="Phobius"/>
    </source>
</evidence>
<dbReference type="EMBL" id="JAGSCS010000011">
    <property type="protein sequence ID" value="MBR0576503.1"/>
    <property type="molecule type" value="Genomic_DNA"/>
</dbReference>
<reference evidence="2" key="1">
    <citation type="submission" date="2021-04" db="EMBL/GenBank/DDBJ databases">
        <title>Proteiniclasticum sedimins sp. nov., an obligate anaerobic bacterium isolated from anaerobic sludge.</title>
        <authorList>
            <person name="Liu J."/>
        </authorList>
    </citation>
    <scope>NUCLEOTIDE SEQUENCE</scope>
    <source>
        <strain evidence="2">BAD-10</strain>
    </source>
</reference>
<keyword evidence="1" id="KW-0812">Transmembrane</keyword>
<feature type="transmembrane region" description="Helical" evidence="1">
    <location>
        <begin position="104"/>
        <end position="124"/>
    </location>
</feature>
<evidence type="ECO:0000313" key="2">
    <source>
        <dbReference type="EMBL" id="MBR0576503.1"/>
    </source>
</evidence>
<feature type="transmembrane region" description="Helical" evidence="1">
    <location>
        <begin position="136"/>
        <end position="154"/>
    </location>
</feature>
<accession>A0A941CRL3</accession>
<proteinExistence type="predicted"/>
<dbReference type="AlphaFoldDB" id="A0A941CRL3"/>
<organism evidence="2 3">
    <name type="scientific">Proteiniclasticum sediminis</name>
    <dbReference type="NCBI Taxonomy" id="2804028"/>
    <lineage>
        <taxon>Bacteria</taxon>
        <taxon>Bacillati</taxon>
        <taxon>Bacillota</taxon>
        <taxon>Clostridia</taxon>
        <taxon>Eubacteriales</taxon>
        <taxon>Clostridiaceae</taxon>
        <taxon>Proteiniclasticum</taxon>
    </lineage>
</organism>
<feature type="transmembrane region" description="Helical" evidence="1">
    <location>
        <begin position="62"/>
        <end position="84"/>
    </location>
</feature>
<keyword evidence="3" id="KW-1185">Reference proteome</keyword>
<dbReference type="RefSeq" id="WP_211801507.1">
    <property type="nucleotide sequence ID" value="NZ_JAGSCS010000011.1"/>
</dbReference>
<keyword evidence="1" id="KW-0472">Membrane</keyword>
<dbReference type="Proteomes" id="UP000675379">
    <property type="component" value="Unassembled WGS sequence"/>
</dbReference>
<evidence type="ECO:0000313" key="3">
    <source>
        <dbReference type="Proteomes" id="UP000675379"/>
    </source>
</evidence>